<evidence type="ECO:0000313" key="3">
    <source>
        <dbReference type="EMBL" id="JAS32023.1"/>
    </source>
</evidence>
<protein>
    <submittedName>
        <fullName evidence="4">Uncharacterized protein</fullName>
    </submittedName>
</protein>
<evidence type="ECO:0000313" key="2">
    <source>
        <dbReference type="EMBL" id="JAS06400.1"/>
    </source>
</evidence>
<gene>
    <name evidence="3" type="ORF">g.810</name>
    <name evidence="4" type="ORF">g.811</name>
    <name evidence="2" type="ORF">g.812</name>
</gene>
<dbReference type="EMBL" id="GEDC01030898">
    <property type="protein sequence ID" value="JAS06400.1"/>
    <property type="molecule type" value="Transcribed_RNA"/>
</dbReference>
<keyword evidence="1" id="KW-0472">Membrane</keyword>
<keyword evidence="1" id="KW-0812">Transmembrane</keyword>
<keyword evidence="1" id="KW-1133">Transmembrane helix</keyword>
<dbReference type="AlphaFoldDB" id="A0A1B6E8S5"/>
<sequence>VFEFRFVPTSPTSVLHSKQRPTIFVYATVSPETIVVPIISCILGFPLLALMVICCLRRRAKLARERDRRRVGNCGSSPDNSRVTLMNRLGAYLGSPGEGRDRSLSRGYPSMDLDTVAEERSDTAVEIYTLSDS</sequence>
<proteinExistence type="predicted"/>
<feature type="non-terminal residue" evidence="4">
    <location>
        <position position="1"/>
    </location>
</feature>
<dbReference type="EMBL" id="GEDC01005275">
    <property type="protein sequence ID" value="JAS32023.1"/>
    <property type="molecule type" value="Transcribed_RNA"/>
</dbReference>
<organism evidence="4">
    <name type="scientific">Clastoptera arizonana</name>
    <name type="common">Arizona spittle bug</name>
    <dbReference type="NCBI Taxonomy" id="38151"/>
    <lineage>
        <taxon>Eukaryota</taxon>
        <taxon>Metazoa</taxon>
        <taxon>Ecdysozoa</taxon>
        <taxon>Arthropoda</taxon>
        <taxon>Hexapoda</taxon>
        <taxon>Insecta</taxon>
        <taxon>Pterygota</taxon>
        <taxon>Neoptera</taxon>
        <taxon>Paraneoptera</taxon>
        <taxon>Hemiptera</taxon>
        <taxon>Auchenorrhyncha</taxon>
        <taxon>Cercopoidea</taxon>
        <taxon>Clastopteridae</taxon>
        <taxon>Clastoptera</taxon>
    </lineage>
</organism>
<evidence type="ECO:0000313" key="4">
    <source>
        <dbReference type="EMBL" id="JAS34254.1"/>
    </source>
</evidence>
<name>A0A1B6E8S5_9HEMI</name>
<reference evidence="4" key="1">
    <citation type="submission" date="2015-12" db="EMBL/GenBank/DDBJ databases">
        <title>De novo transcriptome assembly of four potential Pierce s Disease insect vectors from Arizona vineyards.</title>
        <authorList>
            <person name="Tassone E.E."/>
        </authorList>
    </citation>
    <scope>NUCLEOTIDE SEQUENCE</scope>
</reference>
<dbReference type="EMBL" id="GEDC01003044">
    <property type="protein sequence ID" value="JAS34254.1"/>
    <property type="molecule type" value="Transcribed_RNA"/>
</dbReference>
<accession>A0A1B6E8S5</accession>
<feature type="transmembrane region" description="Helical" evidence="1">
    <location>
        <begin position="34"/>
        <end position="56"/>
    </location>
</feature>
<evidence type="ECO:0000256" key="1">
    <source>
        <dbReference type="SAM" id="Phobius"/>
    </source>
</evidence>